<dbReference type="KEGG" id="bmy:BM_BM8779"/>
<evidence type="ECO:0000313" key="2">
    <source>
        <dbReference type="EMBL" id="EDP38319.1"/>
    </source>
</evidence>
<feature type="domain" description="DUF5641" evidence="1">
    <location>
        <begin position="140"/>
        <end position="197"/>
    </location>
</feature>
<dbReference type="EMBL" id="DS237737">
    <property type="protein sequence ID" value="EDP38319.1"/>
    <property type="molecule type" value="Genomic_DNA"/>
</dbReference>
<name>A8NPA5_BRUMA</name>
<accession>A8NPA5</accession>
<reference evidence="2" key="1">
    <citation type="journal article" date="2007" name="Science">
        <title>Draft genome of the filarial nematode parasite Brugia malayi.</title>
        <authorList>
            <person name="Ghedin E."/>
            <person name="Wang S."/>
            <person name="Spiro D."/>
            <person name="Caler E."/>
            <person name="Zhao Q."/>
            <person name="Crabtree J."/>
            <person name="Allen J.E."/>
            <person name="Delcher A.L."/>
            <person name="Guiliano D.B."/>
            <person name="Miranda-Saavedra D."/>
            <person name="Angiuoli S.V."/>
            <person name="Creasy T."/>
            <person name="Amedeo P."/>
            <person name="Haas B."/>
            <person name="El-Sayed N.M."/>
            <person name="Wortman J.R."/>
            <person name="Feldblyum T."/>
            <person name="Tallon L."/>
            <person name="Schatz M."/>
            <person name="Shumway M."/>
            <person name="Koo H."/>
            <person name="Salzberg S.L."/>
            <person name="Schobel S."/>
            <person name="Pertea M."/>
            <person name="Pop M."/>
            <person name="White O."/>
            <person name="Barton G.J."/>
            <person name="Carlow C.K."/>
            <person name="Crawford M.J."/>
            <person name="Daub J."/>
            <person name="Dimmic M.W."/>
            <person name="Estes C.F."/>
            <person name="Foster J.M."/>
            <person name="Ganatra M."/>
            <person name="Gregory W.F."/>
            <person name="Johnson N.M."/>
            <person name="Jin J."/>
            <person name="Komuniecki R."/>
            <person name="Korf I."/>
            <person name="Kumar S."/>
            <person name="Laney S."/>
            <person name="Li B.W."/>
            <person name="Li W."/>
            <person name="Lindblom T.H."/>
            <person name="Lustigman S."/>
            <person name="Ma D."/>
            <person name="Maina C.V."/>
            <person name="Martin D.M."/>
            <person name="McCarter J.P."/>
            <person name="McReynolds L."/>
            <person name="Mitreva M."/>
            <person name="Nutman T.B."/>
            <person name="Parkinson J."/>
            <person name="Peregrin-Alvarez J.M."/>
            <person name="Poole C."/>
            <person name="Ren Q."/>
            <person name="Saunders L."/>
            <person name="Sluder A.E."/>
            <person name="Smith K."/>
            <person name="Stanke M."/>
            <person name="Unnasch T.R."/>
            <person name="Ware J."/>
            <person name="Wei A.D."/>
            <person name="Weil G."/>
            <person name="Williams D.J."/>
            <person name="Zhang Y."/>
            <person name="Williams S.A."/>
            <person name="Fraser-Liggett C."/>
            <person name="Slatko B."/>
            <person name="Blaxter M.L."/>
            <person name="Scott A.L."/>
        </authorList>
    </citation>
    <scope>NUCLEOTIDE SEQUENCE [LARGE SCALE GENOMIC DNA]</scope>
</reference>
<dbReference type="GeneID" id="6096302"/>
<dbReference type="Gene3D" id="2.40.70.10">
    <property type="entry name" value="Acid Proteases"/>
    <property type="match status" value="1"/>
</dbReference>
<dbReference type="InterPro" id="IPR040676">
    <property type="entry name" value="DUF5641"/>
</dbReference>
<dbReference type="OrthoDB" id="5869442at2759"/>
<protein>
    <recommendedName>
        <fullName evidence="1">DUF5641 domain-containing protein</fullName>
    </recommendedName>
</protein>
<dbReference type="RefSeq" id="XP_001892838.2">
    <property type="nucleotide sequence ID" value="XM_001892803.2"/>
</dbReference>
<dbReference type="Pfam" id="PF18701">
    <property type="entry name" value="DUF5641"/>
    <property type="match status" value="1"/>
</dbReference>
<proteinExistence type="predicted"/>
<dbReference type="CTD" id="6096302"/>
<dbReference type="AlphaFoldDB" id="A8NPA5"/>
<organism evidence="2">
    <name type="scientific">Brugia malayi</name>
    <name type="common">Filarial nematode worm</name>
    <dbReference type="NCBI Taxonomy" id="6279"/>
    <lineage>
        <taxon>Eukaryota</taxon>
        <taxon>Metazoa</taxon>
        <taxon>Ecdysozoa</taxon>
        <taxon>Nematoda</taxon>
        <taxon>Chromadorea</taxon>
        <taxon>Rhabditida</taxon>
        <taxon>Spirurina</taxon>
        <taxon>Spiruromorpha</taxon>
        <taxon>Filarioidea</taxon>
        <taxon>Onchocercidae</taxon>
        <taxon>Brugia</taxon>
    </lineage>
</organism>
<sequence>MDDSKAGGHKEVEAINLDMPEVSNKIAILFDSGAQATRISKKLAKRLHLEDIDYEQVTFAGFGNRNPQTSLSAKVRIGIKTIIPKALGAEEFTNGWIIGLKKGTLRKVIDIYLIIPTNNTDDQDDYTPYKLNTQQKLIKYWARTMETQDTFWKIWKEEYLNSLRERTQVEHKSPKGVEISAPIKEEIVIVNESNAPRGTGN</sequence>
<gene>
    <name evidence="2" type="ORF">Bm1_06845</name>
</gene>
<dbReference type="InterPro" id="IPR021109">
    <property type="entry name" value="Peptidase_aspartic_dom_sf"/>
</dbReference>
<evidence type="ECO:0000259" key="1">
    <source>
        <dbReference type="Pfam" id="PF18701"/>
    </source>
</evidence>